<evidence type="ECO:0000313" key="2">
    <source>
        <dbReference type="Proteomes" id="UP001148629"/>
    </source>
</evidence>
<name>A0ACC1SWX5_9HYPO</name>
<organism evidence="1 2">
    <name type="scientific">Fusarium decemcellulare</name>
    <dbReference type="NCBI Taxonomy" id="57161"/>
    <lineage>
        <taxon>Eukaryota</taxon>
        <taxon>Fungi</taxon>
        <taxon>Dikarya</taxon>
        <taxon>Ascomycota</taxon>
        <taxon>Pezizomycotina</taxon>
        <taxon>Sordariomycetes</taxon>
        <taxon>Hypocreomycetidae</taxon>
        <taxon>Hypocreales</taxon>
        <taxon>Nectriaceae</taxon>
        <taxon>Fusarium</taxon>
        <taxon>Fusarium decemcellulare species complex</taxon>
    </lineage>
</organism>
<sequence>MHYHSLVTLAAVTLASALPSPNPLQPATIQRRAACEGNTATTRTEWCDLDISTDYWTEPVDTGVTREYWLDISDVTVAPDGRSRSAMAINGSIPGPTLFADWGDNVVIHVTNSLTTSLNGTSLHWHGIRQNHTNQHDGVPAITQCPLAVGDSMTYSWKATQYGTSWYHSHWGLQAYQGVFGGLIINGPATANYDEDLGVIFLNDWDIQTVDELYPSAELNGPPELENGLINGTNVYTDDDGNEIGSRFNVTFEEGKTYRLRLVNAAIDTHFKFSIDNHSLTVISADLVPVEPYTATHVALGMGQRVDVLVTADQAATAGSFWLRAIPQSACSDVTNADNVRGIVYYGDSSTTPETTGHTYTDSCSDETPNMVPAVPKNVEEANWSDFENAAVGRNDAGLFKWTLNSTSFLVDWAEPTLESIMNVGLSGCPDGHPRPPIRFTCTATTFFVLAQGSGTYDSSTVELNTSNPPRRDTAMLPASGYLVMAWETDNPGAWLMHCHIGWHVSEGFALQFIERVDEIPALVDEDLLSDVCTNWITHRDDHGILQHDSVTFICLIPAKVPQGGLKLASFDCVTVLLEGLNYQTGTGQTDTNECNDDTGNLQGEADFRVHCVACVYRHRAKRGTRAESDGAVSGDRLPGKTDLMARINDLEGAVRSLASKTQVKFYADDASPFGVSSLGSTSAQSTTELGETNLADDHGKALPGNEPSLNHGRLVVKGDDNSLTYVSGDLSVTLLDEIDLFENASDKTKSDESDSNSESDPGFDSNFGSDPSHQTTIDPRPKYCSAASICCATAVELTEYHPQPFQISFLWGHYRESVEPFVKLVHVPSTDALLRDFRQAPGSISISQEALLFSIYYASVNALQPKEVQELFCTSKQEVLQRYRFSIELALAKAKILQNCDLTILQALVLFLQAFRAQEETMVCWSLTGLAIRLAKGIGLHRDGSYLGLSCFETEMRRRVWWQLLLLDLRTANQAGADLVIRNHDFDTKMPTDVNDTSISPETPELPDDKNELTDCSIALREKILVGLQQLVETRFITRFVTHEANPLYKMAFLLARLLLAKTCLILYQPVLFDFSAGKLADDAKDRVYVAAIEVMEYSCSLSKDATMEQYTWQIQARPNWHVMSYFLLESCRRPWTALVERGWQALQRYWELIKLAEKSSQGPTMLSFRKLYLRTVAHRTTAKRHPVAEPEDVLRADLGKEKAGVSNLEKGKISIVESRVDHRQEPFTAPHDFSPDLWAFPPAPNSSTKRLSEYFGSLDYNHG</sequence>
<proteinExistence type="predicted"/>
<gene>
    <name evidence="1" type="ORF">NM208_g1140</name>
</gene>
<evidence type="ECO:0000313" key="1">
    <source>
        <dbReference type="EMBL" id="KAJ3548164.1"/>
    </source>
</evidence>
<protein>
    <submittedName>
        <fullName evidence="1">Uncharacterized protein</fullName>
    </submittedName>
</protein>
<dbReference type="EMBL" id="JANRMS010000056">
    <property type="protein sequence ID" value="KAJ3548164.1"/>
    <property type="molecule type" value="Genomic_DNA"/>
</dbReference>
<accession>A0ACC1SWX5</accession>
<comment type="caution">
    <text evidence="1">The sequence shown here is derived from an EMBL/GenBank/DDBJ whole genome shotgun (WGS) entry which is preliminary data.</text>
</comment>
<reference evidence="1" key="1">
    <citation type="submission" date="2022-08" db="EMBL/GenBank/DDBJ databases">
        <title>Genome Sequence of Fusarium decemcellulare.</title>
        <authorList>
            <person name="Buettner E."/>
        </authorList>
    </citation>
    <scope>NUCLEOTIDE SEQUENCE</scope>
    <source>
        <strain evidence="1">Babe19</strain>
    </source>
</reference>
<dbReference type="Proteomes" id="UP001148629">
    <property type="component" value="Unassembled WGS sequence"/>
</dbReference>
<keyword evidence="2" id="KW-1185">Reference proteome</keyword>